<feature type="domain" description="Acylphosphatase-like" evidence="5">
    <location>
        <begin position="503"/>
        <end position="590"/>
    </location>
</feature>
<dbReference type="Pfam" id="PF00708">
    <property type="entry name" value="Acylphosphatase"/>
    <property type="match status" value="1"/>
</dbReference>
<proteinExistence type="inferred from homology"/>
<dbReference type="Gene3D" id="3.30.1490.20">
    <property type="entry name" value="ATP-grasp fold, A domain"/>
    <property type="match status" value="1"/>
</dbReference>
<evidence type="ECO:0000259" key="5">
    <source>
        <dbReference type="PROSITE" id="PS51160"/>
    </source>
</evidence>
<dbReference type="SUPFAM" id="SSF56059">
    <property type="entry name" value="Glutathione synthetase ATP-binding domain-like"/>
    <property type="match status" value="1"/>
</dbReference>
<evidence type="ECO:0000313" key="7">
    <source>
        <dbReference type="Proteomes" id="UP000662939"/>
    </source>
</evidence>
<dbReference type="EMBL" id="CP070496">
    <property type="protein sequence ID" value="QSB04816.1"/>
    <property type="molecule type" value="Genomic_DNA"/>
</dbReference>
<feature type="domain" description="ATP-grasp" evidence="4">
    <location>
        <begin position="232"/>
        <end position="488"/>
    </location>
</feature>
<dbReference type="PROSITE" id="PS51160">
    <property type="entry name" value="ACYLPHOSPHATASE_3"/>
    <property type="match status" value="1"/>
</dbReference>
<sequence>MQRTSQAQLHIEIGKVTVAREPIEAQQHSFHRPRQRLLTAIHLCLDGVTHKFWGSANVEPDSADRAWNELATAAQRLPGQQIDLLSWKATSTHPAVAEAINNALAAFIEEHHPKLRRKAAVGKTRDPLEVNERALATSATEYFLYPPMRALDGPDQNNFSAHLLPGAWNGPNGSALREMTALQMGLNVLRLSKNVVVISAPDHNFTLMFDHGRSPLVGHGASTVAVNKGLTRKLLIRRGLPVAPGFTISTNRMDDAVRKAEELGFPLVVKPAKGSKGDGITTRINNWDAFHRALKVALDSGFKGNRVVVERHIEGSDFRFLSTGEKVLSVARRDRAAVVGNGEHTILELITEHNAGRKRVPSCQGMLVNLTAELESWLFKQGHSLDSVPERNERVYLAGVNNVSHGGVSVEVLDQTHPSLIEAANEAVRASGLKLGGVDMIIPDHRLGIDEQELAITEVNGTPSFIGHYFPNFGPGRDVFEHELRAHLSEAGLEAQAPTEKLCVRTAVGGTVTGVGFREWLADMARQLGVDGWVRHDESRRGIEAVLYGDATAVSVLVRRSIEGPQEATVLEVFTQQHSELPKPGFAVLDTYSV</sequence>
<evidence type="ECO:0000256" key="3">
    <source>
        <dbReference type="RuleBase" id="RU004168"/>
    </source>
</evidence>
<evidence type="ECO:0000259" key="4">
    <source>
        <dbReference type="PROSITE" id="PS50975"/>
    </source>
</evidence>
<dbReference type="Pfam" id="PF02786">
    <property type="entry name" value="CPSase_L_D2"/>
    <property type="match status" value="1"/>
</dbReference>
<comment type="caution">
    <text evidence="2">Lacks conserved residue(s) required for the propagation of feature annotation.</text>
</comment>
<dbReference type="InterPro" id="IPR036046">
    <property type="entry name" value="Acylphosphatase-like_dom_sf"/>
</dbReference>
<dbReference type="InterPro" id="IPR005479">
    <property type="entry name" value="CPAse_ATP-bd"/>
</dbReference>
<accession>A0A895XQH9</accession>
<dbReference type="PROSITE" id="PS50975">
    <property type="entry name" value="ATP_GRASP"/>
    <property type="match status" value="1"/>
</dbReference>
<dbReference type="GO" id="GO:0046872">
    <property type="term" value="F:metal ion binding"/>
    <property type="evidence" value="ECO:0007669"/>
    <property type="project" value="InterPro"/>
</dbReference>
<dbReference type="GO" id="GO:0018169">
    <property type="term" value="F:ribosomal S6-glutamic acid ligase activity"/>
    <property type="evidence" value="ECO:0007669"/>
    <property type="project" value="TreeGrafter"/>
</dbReference>
<dbReference type="PANTHER" id="PTHR21621">
    <property type="entry name" value="RIBOSOMAL PROTEIN S6 MODIFICATION PROTEIN"/>
    <property type="match status" value="1"/>
</dbReference>
<dbReference type="SUPFAM" id="SSF54975">
    <property type="entry name" value="Acylphosphatase/BLUF domain-like"/>
    <property type="match status" value="1"/>
</dbReference>
<dbReference type="RefSeq" id="WP_213170815.1">
    <property type="nucleotide sequence ID" value="NZ_CP070496.1"/>
</dbReference>
<dbReference type="InterPro" id="IPR011761">
    <property type="entry name" value="ATP-grasp"/>
</dbReference>
<protein>
    <submittedName>
        <fullName evidence="6">Acylphosphatase</fullName>
    </submittedName>
</protein>
<dbReference type="GO" id="GO:0005737">
    <property type="term" value="C:cytoplasm"/>
    <property type="evidence" value="ECO:0007669"/>
    <property type="project" value="TreeGrafter"/>
</dbReference>
<dbReference type="GO" id="GO:0005524">
    <property type="term" value="F:ATP binding"/>
    <property type="evidence" value="ECO:0007669"/>
    <property type="project" value="UniProtKB-UniRule"/>
</dbReference>
<dbReference type="PANTHER" id="PTHR21621:SF0">
    <property type="entry name" value="BETA-CITRYLGLUTAMATE SYNTHASE B-RELATED"/>
    <property type="match status" value="1"/>
</dbReference>
<gene>
    <name evidence="6" type="ORF">JQS30_13740</name>
</gene>
<dbReference type="Gene3D" id="3.30.470.20">
    <property type="entry name" value="ATP-grasp fold, B domain"/>
    <property type="match status" value="2"/>
</dbReference>
<reference evidence="6" key="1">
    <citation type="submission" date="2021-02" db="EMBL/GenBank/DDBJ databases">
        <title>Natronoglycomyces albus gen. nov., sp. nov, a haloalkaliphilic actinobacterium from a soda solonchak soil.</title>
        <authorList>
            <person name="Sorokin D.Y."/>
            <person name="Khijniak T.V."/>
            <person name="Zakharycheva A.P."/>
            <person name="Boueva O.V."/>
            <person name="Ariskina E.V."/>
            <person name="Hahnke R.L."/>
            <person name="Bunk B."/>
            <person name="Sproer C."/>
            <person name="Schumann P."/>
            <person name="Evtushenko L.I."/>
            <person name="Kublanov I.V."/>
        </authorList>
    </citation>
    <scope>NUCLEOTIDE SEQUENCE</scope>
    <source>
        <strain evidence="6">DSM 106290</strain>
    </source>
</reference>
<dbReference type="Gene3D" id="3.30.70.100">
    <property type="match status" value="1"/>
</dbReference>
<dbReference type="KEGG" id="nav:JQS30_13740"/>
<dbReference type="Proteomes" id="UP000662939">
    <property type="component" value="Chromosome"/>
</dbReference>
<keyword evidence="1" id="KW-0067">ATP-binding</keyword>
<keyword evidence="7" id="KW-1185">Reference proteome</keyword>
<dbReference type="InterPro" id="IPR001792">
    <property type="entry name" value="Acylphosphatase-like_dom"/>
</dbReference>
<keyword evidence="1" id="KW-0547">Nucleotide-binding</keyword>
<comment type="similarity">
    <text evidence="3">Belongs to the acylphosphatase family.</text>
</comment>
<evidence type="ECO:0000256" key="1">
    <source>
        <dbReference type="PROSITE-ProRule" id="PRU00409"/>
    </source>
</evidence>
<dbReference type="GO" id="GO:0009432">
    <property type="term" value="P:SOS response"/>
    <property type="evidence" value="ECO:0007669"/>
    <property type="project" value="TreeGrafter"/>
</dbReference>
<dbReference type="AlphaFoldDB" id="A0A895XQH9"/>
<evidence type="ECO:0000256" key="2">
    <source>
        <dbReference type="PROSITE-ProRule" id="PRU00520"/>
    </source>
</evidence>
<name>A0A895XQH9_9ACTN</name>
<dbReference type="InterPro" id="IPR013815">
    <property type="entry name" value="ATP_grasp_subdomain_1"/>
</dbReference>
<evidence type="ECO:0000313" key="6">
    <source>
        <dbReference type="EMBL" id="QSB04816.1"/>
    </source>
</evidence>
<organism evidence="6 7">
    <name type="scientific">Natronoglycomyces albus</name>
    <dbReference type="NCBI Taxonomy" id="2811108"/>
    <lineage>
        <taxon>Bacteria</taxon>
        <taxon>Bacillati</taxon>
        <taxon>Actinomycetota</taxon>
        <taxon>Actinomycetes</taxon>
        <taxon>Glycomycetales</taxon>
        <taxon>Glycomycetaceae</taxon>
        <taxon>Natronoglycomyces</taxon>
    </lineage>
</organism>